<dbReference type="GO" id="GO:0008270">
    <property type="term" value="F:zinc ion binding"/>
    <property type="evidence" value="ECO:0007669"/>
    <property type="project" value="UniProtKB-KW"/>
</dbReference>
<dbReference type="Pfam" id="PF13831">
    <property type="entry name" value="PHD_2"/>
    <property type="match status" value="1"/>
</dbReference>
<feature type="domain" description="PWWP" evidence="17">
    <location>
        <begin position="929"/>
        <end position="1012"/>
    </location>
</feature>
<dbReference type="InterPro" id="IPR018359">
    <property type="entry name" value="Bromodomain_CS"/>
</dbReference>
<evidence type="ECO:0000259" key="16">
    <source>
        <dbReference type="PROSITE" id="PS50016"/>
    </source>
</evidence>
<dbReference type="InterPro" id="IPR019786">
    <property type="entry name" value="Zinc_finger_PHD-type_CS"/>
</dbReference>
<dbReference type="PANTHER" id="PTHR13793:SF17">
    <property type="entry name" value="BROMODOMAIN-CONTAINING PROTEIN 1"/>
    <property type="match status" value="1"/>
</dbReference>
<evidence type="ECO:0000259" key="15">
    <source>
        <dbReference type="PROSITE" id="PS50014"/>
    </source>
</evidence>
<feature type="domain" description="PHD-type" evidence="16">
    <location>
        <begin position="214"/>
        <end position="264"/>
    </location>
</feature>
<evidence type="ECO:0000256" key="1">
    <source>
        <dbReference type="ARBA" id="ARBA00004123"/>
    </source>
</evidence>
<comment type="subcellular location">
    <subcellularLocation>
        <location evidence="1">Nucleus</location>
    </subcellularLocation>
</comment>
<dbReference type="InterPro" id="IPR034732">
    <property type="entry name" value="EPHD"/>
</dbReference>
<evidence type="ECO:0000256" key="13">
    <source>
        <dbReference type="SAM" id="Coils"/>
    </source>
</evidence>
<dbReference type="FunFam" id="2.30.30.140:FF:000008">
    <property type="entry name" value="Bromodomain containing 1, isoform CRA_b"/>
    <property type="match status" value="1"/>
</dbReference>
<evidence type="ECO:0000256" key="7">
    <source>
        <dbReference type="ARBA" id="ARBA00022853"/>
    </source>
</evidence>
<dbReference type="SUPFAM" id="SSF63748">
    <property type="entry name" value="Tudor/PWWP/MBT"/>
    <property type="match status" value="1"/>
</dbReference>
<evidence type="ECO:0000256" key="6">
    <source>
        <dbReference type="ARBA" id="ARBA00022833"/>
    </source>
</evidence>
<evidence type="ECO:0000256" key="11">
    <source>
        <dbReference type="PROSITE-ProRule" id="PRU00035"/>
    </source>
</evidence>
<dbReference type="InterPro" id="IPR042009">
    <property type="entry name" value="BRPF2_PHD"/>
</dbReference>
<dbReference type="KEGG" id="csyr:103255314"/>
<gene>
    <name evidence="20" type="primary">BRD1</name>
</gene>
<dbReference type="FunFam" id="1.20.920.10:FF:000007">
    <property type="entry name" value="Bromodomain-containing protein 1"/>
    <property type="match status" value="1"/>
</dbReference>
<keyword evidence="9 11" id="KW-0103">Bromodomain</keyword>
<dbReference type="Gene3D" id="1.20.920.10">
    <property type="entry name" value="Bromodomain-like"/>
    <property type="match status" value="1"/>
</dbReference>
<keyword evidence="4" id="KW-0677">Repeat</keyword>
<evidence type="ECO:0000256" key="4">
    <source>
        <dbReference type="ARBA" id="ARBA00022737"/>
    </source>
</evidence>
<organism evidence="19 20">
    <name type="scientific">Carlito syrichta</name>
    <name type="common">Philippine tarsier</name>
    <name type="synonym">Tarsius syrichta</name>
    <dbReference type="NCBI Taxonomy" id="1868482"/>
    <lineage>
        <taxon>Eukaryota</taxon>
        <taxon>Metazoa</taxon>
        <taxon>Chordata</taxon>
        <taxon>Craniata</taxon>
        <taxon>Vertebrata</taxon>
        <taxon>Euteleostomi</taxon>
        <taxon>Mammalia</taxon>
        <taxon>Eutheria</taxon>
        <taxon>Euarchontoglires</taxon>
        <taxon>Primates</taxon>
        <taxon>Haplorrhini</taxon>
        <taxon>Tarsiiformes</taxon>
        <taxon>Tarsiidae</taxon>
        <taxon>Carlito</taxon>
    </lineage>
</organism>
<dbReference type="GO" id="GO:0006325">
    <property type="term" value="P:chromatin organization"/>
    <property type="evidence" value="ECO:0007669"/>
    <property type="project" value="UniProtKB-KW"/>
</dbReference>
<dbReference type="PROSITE" id="PS50812">
    <property type="entry name" value="PWWP"/>
    <property type="match status" value="1"/>
</dbReference>
<dbReference type="Gene3D" id="3.30.40.10">
    <property type="entry name" value="Zinc/RING finger domain, C3HC4 (zinc finger)"/>
    <property type="match status" value="2"/>
</dbReference>
<protein>
    <submittedName>
        <fullName evidence="20">Bromodomain-containing protein 1</fullName>
    </submittedName>
</protein>
<feature type="compositionally biased region" description="Low complexity" evidence="14">
    <location>
        <begin position="852"/>
        <end position="869"/>
    </location>
</feature>
<dbReference type="SUPFAM" id="SSF57903">
    <property type="entry name" value="FYVE/PHD zinc finger"/>
    <property type="match status" value="1"/>
</dbReference>
<dbReference type="InterPro" id="IPR042004">
    <property type="entry name" value="BRPF2_ePHD"/>
</dbReference>
<evidence type="ECO:0000313" key="19">
    <source>
        <dbReference type="Proteomes" id="UP000189704"/>
    </source>
</evidence>
<dbReference type="InterPro" id="IPR001487">
    <property type="entry name" value="Bromodomain"/>
</dbReference>
<dbReference type="PROSITE" id="PS50014">
    <property type="entry name" value="BROMODOMAIN_2"/>
    <property type="match status" value="1"/>
</dbReference>
<dbReference type="Gene3D" id="2.30.30.140">
    <property type="match status" value="1"/>
</dbReference>
<dbReference type="SMART" id="SM00297">
    <property type="entry name" value="BROMO"/>
    <property type="match status" value="1"/>
</dbReference>
<evidence type="ECO:0000313" key="20">
    <source>
        <dbReference type="RefSeq" id="XP_021565756.1"/>
    </source>
</evidence>
<dbReference type="SMART" id="SM00293">
    <property type="entry name" value="PWWP"/>
    <property type="match status" value="1"/>
</dbReference>
<dbReference type="Pfam" id="PF10513">
    <property type="entry name" value="EPL1"/>
    <property type="match status" value="1"/>
</dbReference>
<keyword evidence="6" id="KW-0862">Zinc</keyword>
<keyword evidence="13" id="KW-0175">Coiled coil</keyword>
<feature type="region of interest" description="Disordered" evidence="14">
    <location>
        <begin position="1"/>
        <end position="26"/>
    </location>
</feature>
<keyword evidence="10" id="KW-0539">Nucleus</keyword>
<feature type="domain" description="Bromo" evidence="15">
    <location>
        <begin position="579"/>
        <end position="649"/>
    </location>
</feature>
<evidence type="ECO:0000256" key="5">
    <source>
        <dbReference type="ARBA" id="ARBA00022771"/>
    </source>
</evidence>
<evidence type="ECO:0000259" key="18">
    <source>
        <dbReference type="PROSITE" id="PS51805"/>
    </source>
</evidence>
<dbReference type="InterPro" id="IPR019787">
    <property type="entry name" value="Znf_PHD-finger"/>
</dbReference>
<dbReference type="OrthoDB" id="20839at2759"/>
<dbReference type="GeneID" id="103255314"/>
<evidence type="ECO:0000256" key="14">
    <source>
        <dbReference type="SAM" id="MobiDB-lite"/>
    </source>
</evidence>
<keyword evidence="19" id="KW-1185">Reference proteome</keyword>
<feature type="coiled-coil region" evidence="13">
    <location>
        <begin position="515"/>
        <end position="558"/>
    </location>
</feature>
<accession>A0A3Q0DRL9</accession>
<dbReference type="PROSITE" id="PS50016">
    <property type="entry name" value="ZF_PHD_2"/>
    <property type="match status" value="1"/>
</dbReference>
<dbReference type="SMART" id="SM00249">
    <property type="entry name" value="PHD"/>
    <property type="match status" value="2"/>
</dbReference>
<dbReference type="FunFam" id="3.30.40.10:FF:000007">
    <property type="entry name" value="Bromodomain containing 1, isoform CRA_b"/>
    <property type="match status" value="1"/>
</dbReference>
<dbReference type="Pfam" id="PF13832">
    <property type="entry name" value="zf-HC5HC2H_2"/>
    <property type="match status" value="1"/>
</dbReference>
<dbReference type="GO" id="GO:0005634">
    <property type="term" value="C:nucleus"/>
    <property type="evidence" value="ECO:0007669"/>
    <property type="project" value="UniProtKB-SubCell"/>
</dbReference>
<dbReference type="Pfam" id="PF00439">
    <property type="entry name" value="Bromodomain"/>
    <property type="match status" value="1"/>
</dbReference>
<sequence length="1058" mass="119746">MRRKGRCHRGSAARHPSSPCSVKHSPTRETLTYAQAQRMVEIEIEGRLHRISIFDPLEIILEDDLTAQEMSECNSNKENSERPPVCLRTKRHKNNRVKKKNEALPSVHGTPASASALPEPKVRIVEYSPPSAPRRPPVYYKFIEKSAEELDNEVEYDMDEEDYAWLEIINEKRKGDCVSAVSQSMFEFLMDRFEKESYCENQKQGEQQSLIDEDAVCCICMDGECQNSNVILFCDMCNLAVHQECYGVPYIPEGQWLCRHCLQSRARPADCVLCPNKGGAFKKTDDDRWGHVVCALWIPEVGFANTVFIEPIDGVRNIPPARWKLTCYLCKQKGVGACIQCHKANCYTAFHVTCAQKAGLYMKMEPVKELTGGSTTFSVRKTAYCDVHTPPGCTRRPLNIYGDVEMKNGVCRKESSVKTVRSTSKVRKKAKKAKKALAEPCAVLPTVCAPYIPPQRLNRIANQVAIQRKKQFVERAHSYWLLKRLSRNGAPLLRRLQSSLQSQRSTQQRENDEEMKAAKEKLKYWQRLRHDLERARLLIELLRKREKLKREQVKVEQVAMELRLTPLTVLLRSVLDQLQEKDPARIFAQPVSLKEVPDYLDHIKHPMDFATMRKRLEAQGYKNLHEFEEDFDLIVDNCMKYNARDTVFYRAAVRLRDQGGVVLRQARREVDSIGLEEASGMHLPERPVVAPRRPFSWEDVDRLLDPANRTHMSLEEQLRELLDMLDLTCAMKSSGSRSKRAKLLKKEIALLRNKLSQQHSQPPPAGSGTGSFEEDGAPLGLEAGEEVLPRLETLLQPRKRSRSTCGDSEVEEESPGKRLDTGLTNGFGGARSEQEPGGALGRKTAPRRRCASESSISSSNSPLCESSFSTPKCGRGKPALVRRHTLEDRSELISCIENGNYAKAARIAAEVGQNSMWISTDAAASVLEPLKVVWAKCSGYPSYPALIIDPKMPRVPGHHNGVTIPAPPLDVLKIGEHMQTKSDEKLFLVLFFDNKRSWQWLPKSKMVPLGIDETIDKLKMMEGRNSSIRKAVRIAFDRAMNHLSRVHGEPASDLSDID</sequence>
<dbReference type="SUPFAM" id="SSF47370">
    <property type="entry name" value="Bromodomain"/>
    <property type="match status" value="1"/>
</dbReference>
<keyword evidence="3" id="KW-0479">Metal-binding</keyword>
<feature type="compositionally biased region" description="Basic residues" evidence="14">
    <location>
        <begin position="1"/>
        <end position="12"/>
    </location>
</feature>
<dbReference type="FunFam" id="3.30.40.10:FF:000008">
    <property type="entry name" value="Bromodomain containing 1, isoform CRA_a"/>
    <property type="match status" value="1"/>
</dbReference>
<dbReference type="InterPro" id="IPR036427">
    <property type="entry name" value="Bromodomain-like_sf"/>
</dbReference>
<evidence type="ECO:0000256" key="12">
    <source>
        <dbReference type="PROSITE-ProRule" id="PRU00146"/>
    </source>
</evidence>
<dbReference type="PROSITE" id="PS51805">
    <property type="entry name" value="EPHD"/>
    <property type="match status" value="1"/>
</dbReference>
<dbReference type="InterPro" id="IPR013083">
    <property type="entry name" value="Znf_RING/FYVE/PHD"/>
</dbReference>
<evidence type="ECO:0000256" key="3">
    <source>
        <dbReference type="ARBA" id="ARBA00022723"/>
    </source>
</evidence>
<dbReference type="InterPro" id="IPR000313">
    <property type="entry name" value="PWWP_dom"/>
</dbReference>
<dbReference type="CDD" id="cd15702">
    <property type="entry name" value="ePHD_BRPF2"/>
    <property type="match status" value="1"/>
</dbReference>
<dbReference type="CDD" id="cd20157">
    <property type="entry name" value="PWWP_BRPF2"/>
    <property type="match status" value="1"/>
</dbReference>
<feature type="region of interest" description="Disordered" evidence="14">
    <location>
        <begin position="791"/>
        <end position="877"/>
    </location>
</feature>
<evidence type="ECO:0000256" key="2">
    <source>
        <dbReference type="ARBA" id="ARBA00022553"/>
    </source>
</evidence>
<keyword evidence="7" id="KW-0156">Chromatin regulator</keyword>
<dbReference type="GO" id="GO:0070776">
    <property type="term" value="C:MOZ/MORF histone acetyltransferase complex"/>
    <property type="evidence" value="ECO:0007669"/>
    <property type="project" value="UniProtKB-ARBA"/>
</dbReference>
<dbReference type="CDD" id="cd15677">
    <property type="entry name" value="PHD_BRPF2"/>
    <property type="match status" value="1"/>
</dbReference>
<evidence type="ECO:0000256" key="9">
    <source>
        <dbReference type="ARBA" id="ARBA00023117"/>
    </source>
</evidence>
<dbReference type="RefSeq" id="XP_021565756.1">
    <property type="nucleotide sequence ID" value="XM_021710081.1"/>
</dbReference>
<keyword evidence="8" id="KW-0007">Acetylation</keyword>
<dbReference type="PROSITE" id="PS00633">
    <property type="entry name" value="BROMODOMAIN_1"/>
    <property type="match status" value="1"/>
</dbReference>
<dbReference type="PANTHER" id="PTHR13793">
    <property type="entry name" value="PHD FINGER PROTEINS"/>
    <property type="match status" value="1"/>
</dbReference>
<dbReference type="CDD" id="cd05512">
    <property type="entry name" value="Bromo_brd1_like"/>
    <property type="match status" value="1"/>
</dbReference>
<name>A0A3Q0DRL9_CARSF</name>
<dbReference type="InterPro" id="IPR050701">
    <property type="entry name" value="Histone_Mod_Regulator"/>
</dbReference>
<dbReference type="InterPro" id="IPR019542">
    <property type="entry name" value="Enhancer_polycomb-like_N"/>
</dbReference>
<dbReference type="AlphaFoldDB" id="A0A3Q0DRL9"/>
<evidence type="ECO:0000259" key="17">
    <source>
        <dbReference type="PROSITE" id="PS50812"/>
    </source>
</evidence>
<dbReference type="GO" id="GO:0006357">
    <property type="term" value="P:regulation of transcription by RNA polymerase II"/>
    <property type="evidence" value="ECO:0007669"/>
    <property type="project" value="TreeGrafter"/>
</dbReference>
<dbReference type="Pfam" id="PF00855">
    <property type="entry name" value="PWWP"/>
    <property type="match status" value="1"/>
</dbReference>
<feature type="region of interest" description="Disordered" evidence="14">
    <location>
        <begin position="754"/>
        <end position="777"/>
    </location>
</feature>
<dbReference type="InterPro" id="IPR011011">
    <property type="entry name" value="Znf_FYVE_PHD"/>
</dbReference>
<reference evidence="20" key="1">
    <citation type="submission" date="2025-08" db="UniProtKB">
        <authorList>
            <consortium name="RefSeq"/>
        </authorList>
    </citation>
    <scope>IDENTIFICATION</scope>
</reference>
<keyword evidence="5 12" id="KW-0863">Zinc-finger</keyword>
<dbReference type="Proteomes" id="UP000189704">
    <property type="component" value="Unplaced"/>
</dbReference>
<dbReference type="CTD" id="23774"/>
<feature type="domain" description="PHD-type" evidence="18">
    <location>
        <begin position="268"/>
        <end position="389"/>
    </location>
</feature>
<dbReference type="PRINTS" id="PR00503">
    <property type="entry name" value="BROMODOMAIN"/>
</dbReference>
<keyword evidence="2" id="KW-0597">Phosphoprotein</keyword>
<dbReference type="PROSITE" id="PS01359">
    <property type="entry name" value="ZF_PHD_1"/>
    <property type="match status" value="1"/>
</dbReference>
<evidence type="ECO:0000256" key="8">
    <source>
        <dbReference type="ARBA" id="ARBA00022990"/>
    </source>
</evidence>
<dbReference type="STRING" id="1868482.ENSTSYP00000008412"/>
<evidence type="ECO:0000256" key="10">
    <source>
        <dbReference type="ARBA" id="ARBA00023242"/>
    </source>
</evidence>
<proteinExistence type="predicted"/>
<dbReference type="InterPro" id="IPR001965">
    <property type="entry name" value="Znf_PHD"/>
</dbReference>